<name>A0ABT5UNG8_EUBLI</name>
<evidence type="ECO:0000256" key="7">
    <source>
        <dbReference type="SAM" id="Phobius"/>
    </source>
</evidence>
<feature type="transmembrane region" description="Helical" evidence="7">
    <location>
        <begin position="180"/>
        <end position="201"/>
    </location>
</feature>
<dbReference type="CDD" id="cd06174">
    <property type="entry name" value="MFS"/>
    <property type="match status" value="1"/>
</dbReference>
<dbReference type="SUPFAM" id="SSF103473">
    <property type="entry name" value="MFS general substrate transporter"/>
    <property type="match status" value="1"/>
</dbReference>
<evidence type="ECO:0000256" key="3">
    <source>
        <dbReference type="ARBA" id="ARBA00022475"/>
    </source>
</evidence>
<dbReference type="Pfam" id="PF07690">
    <property type="entry name" value="MFS_1"/>
    <property type="match status" value="1"/>
</dbReference>
<feature type="transmembrane region" description="Helical" evidence="7">
    <location>
        <begin position="295"/>
        <end position="313"/>
    </location>
</feature>
<sequence>MMNKSVINKDDLSKFRTMLIVFLVSFGSAVLFQIIYFRFSFYDTMMTSLNINNAQLGATGGIYGLVATICYLPGGIIADKIRAKYLAAVGFFTTAAVICWFATLPSYTSIMIIFGLLGVTSTLIFWGIRYKLIRLVSDDSTYSRNIGLSYGIYGVGGLLLGFVSQQIFNAFVSDSAAGFIVVLIVSAILNVIFGIATLLFVPKFDDEIKEGQGFNLNEFKEAIKHPGVWLTTASMFFVYCAYAAMAYTTPYLTDVFGASMGITSTVGMIRTYGIALLSAPIIGSIATKINSPAKVLILIMALTAVCSAILIFLPNTAGLLMVAIVLILAVGFFLTGAYGVASSQFSESAVPTTIFGAATGILSVIAFIPDMFVPVITGNWLDQYPGIQGYQMSFGCFLIAASVIAVLCSVAVRIYVKKKAMSEKISSSDITE</sequence>
<accession>A0ABT5UNG8</accession>
<evidence type="ECO:0000256" key="4">
    <source>
        <dbReference type="ARBA" id="ARBA00022692"/>
    </source>
</evidence>
<keyword evidence="10" id="KW-1185">Reference proteome</keyword>
<evidence type="ECO:0000313" key="9">
    <source>
        <dbReference type="EMBL" id="MDE1470491.1"/>
    </source>
</evidence>
<dbReference type="InterPro" id="IPR036259">
    <property type="entry name" value="MFS_trans_sf"/>
</dbReference>
<evidence type="ECO:0000256" key="5">
    <source>
        <dbReference type="ARBA" id="ARBA00022989"/>
    </source>
</evidence>
<dbReference type="Proteomes" id="UP001215087">
    <property type="component" value="Unassembled WGS sequence"/>
</dbReference>
<feature type="domain" description="Major facilitator superfamily (MFS) profile" evidence="8">
    <location>
        <begin position="17"/>
        <end position="419"/>
    </location>
</feature>
<feature type="transmembrane region" description="Helical" evidence="7">
    <location>
        <begin position="85"/>
        <end position="103"/>
    </location>
</feature>
<evidence type="ECO:0000259" key="8">
    <source>
        <dbReference type="PROSITE" id="PS50850"/>
    </source>
</evidence>
<dbReference type="PANTHER" id="PTHR23517:SF3">
    <property type="entry name" value="INTEGRAL MEMBRANE TRANSPORT PROTEIN"/>
    <property type="match status" value="1"/>
</dbReference>
<keyword evidence="4 7" id="KW-0812">Transmembrane</keyword>
<dbReference type="Gene3D" id="1.20.1250.20">
    <property type="entry name" value="MFS general substrate transporter like domains"/>
    <property type="match status" value="2"/>
</dbReference>
<keyword evidence="2" id="KW-0813">Transport</keyword>
<feature type="transmembrane region" description="Helical" evidence="7">
    <location>
        <begin position="148"/>
        <end position="168"/>
    </location>
</feature>
<feature type="transmembrane region" description="Helical" evidence="7">
    <location>
        <begin position="61"/>
        <end position="78"/>
    </location>
</feature>
<evidence type="ECO:0000313" key="10">
    <source>
        <dbReference type="Proteomes" id="UP001215087"/>
    </source>
</evidence>
<dbReference type="RefSeq" id="WP_274702819.1">
    <property type="nucleotide sequence ID" value="NZ_JAQSVD010000004.1"/>
</dbReference>
<feature type="transmembrane region" description="Helical" evidence="7">
    <location>
        <begin position="20"/>
        <end position="41"/>
    </location>
</feature>
<keyword evidence="3" id="KW-1003">Cell membrane</keyword>
<keyword evidence="6 7" id="KW-0472">Membrane</keyword>
<keyword evidence="5 7" id="KW-1133">Transmembrane helix</keyword>
<gene>
    <name evidence="9" type="ORF">PTZ04_09500</name>
</gene>
<feature type="transmembrane region" description="Helical" evidence="7">
    <location>
        <begin position="319"/>
        <end position="341"/>
    </location>
</feature>
<feature type="transmembrane region" description="Helical" evidence="7">
    <location>
        <begin position="353"/>
        <end position="372"/>
    </location>
</feature>
<dbReference type="PROSITE" id="PS50850">
    <property type="entry name" value="MFS"/>
    <property type="match status" value="1"/>
</dbReference>
<feature type="transmembrane region" description="Helical" evidence="7">
    <location>
        <begin position="392"/>
        <end position="416"/>
    </location>
</feature>
<feature type="transmembrane region" description="Helical" evidence="7">
    <location>
        <begin position="109"/>
        <end position="128"/>
    </location>
</feature>
<dbReference type="InterPro" id="IPR011701">
    <property type="entry name" value="MFS"/>
</dbReference>
<dbReference type="EMBL" id="JAQSVD010000004">
    <property type="protein sequence ID" value="MDE1470491.1"/>
    <property type="molecule type" value="Genomic_DNA"/>
</dbReference>
<organism evidence="9 10">
    <name type="scientific">Eubacterium limosum</name>
    <dbReference type="NCBI Taxonomy" id="1736"/>
    <lineage>
        <taxon>Bacteria</taxon>
        <taxon>Bacillati</taxon>
        <taxon>Bacillota</taxon>
        <taxon>Clostridia</taxon>
        <taxon>Eubacteriales</taxon>
        <taxon>Eubacteriaceae</taxon>
        <taxon>Eubacterium</taxon>
    </lineage>
</organism>
<evidence type="ECO:0000256" key="1">
    <source>
        <dbReference type="ARBA" id="ARBA00004651"/>
    </source>
</evidence>
<evidence type="ECO:0000256" key="2">
    <source>
        <dbReference type="ARBA" id="ARBA00022448"/>
    </source>
</evidence>
<comment type="subcellular location">
    <subcellularLocation>
        <location evidence="1">Cell membrane</location>
        <topology evidence="1">Multi-pass membrane protein</topology>
    </subcellularLocation>
</comment>
<dbReference type="InterPro" id="IPR050171">
    <property type="entry name" value="MFS_Transporters"/>
</dbReference>
<evidence type="ECO:0000256" key="6">
    <source>
        <dbReference type="ARBA" id="ARBA00023136"/>
    </source>
</evidence>
<dbReference type="InterPro" id="IPR020846">
    <property type="entry name" value="MFS_dom"/>
</dbReference>
<dbReference type="PANTHER" id="PTHR23517">
    <property type="entry name" value="RESISTANCE PROTEIN MDTM, PUTATIVE-RELATED-RELATED"/>
    <property type="match status" value="1"/>
</dbReference>
<comment type="caution">
    <text evidence="9">The sequence shown here is derived from an EMBL/GenBank/DDBJ whole genome shotgun (WGS) entry which is preliminary data.</text>
</comment>
<feature type="transmembrane region" description="Helical" evidence="7">
    <location>
        <begin position="228"/>
        <end position="248"/>
    </location>
</feature>
<proteinExistence type="predicted"/>
<feature type="transmembrane region" description="Helical" evidence="7">
    <location>
        <begin position="260"/>
        <end position="283"/>
    </location>
</feature>
<reference evidence="9 10" key="1">
    <citation type="submission" date="2023-02" db="EMBL/GenBank/DDBJ databases">
        <title>Comparative genome analysis of Eubacterium limosum species.</title>
        <authorList>
            <person name="Bak J.E."/>
        </authorList>
    </citation>
    <scope>NUCLEOTIDE SEQUENCE [LARGE SCALE GENOMIC DNA]</scope>
    <source>
        <strain evidence="9 10">KGMB01548</strain>
    </source>
</reference>
<protein>
    <submittedName>
        <fullName evidence="9">MFS transporter</fullName>
    </submittedName>
</protein>